<comment type="caution">
    <text evidence="1">The sequence shown here is derived from an EMBL/GenBank/DDBJ whole genome shotgun (WGS) entry which is preliminary data.</text>
</comment>
<keyword evidence="2" id="KW-1185">Reference proteome</keyword>
<organism evidence="1 2">
    <name type="scientific">Stieleria varia</name>
    <dbReference type="NCBI Taxonomy" id="2528005"/>
    <lineage>
        <taxon>Bacteria</taxon>
        <taxon>Pseudomonadati</taxon>
        <taxon>Planctomycetota</taxon>
        <taxon>Planctomycetia</taxon>
        <taxon>Pirellulales</taxon>
        <taxon>Pirellulaceae</taxon>
        <taxon>Stieleria</taxon>
    </lineage>
</organism>
<accession>A0A5C6AUU9</accession>
<dbReference type="EMBL" id="SJPN01000004">
    <property type="protein sequence ID" value="TWU02792.1"/>
    <property type="molecule type" value="Genomic_DNA"/>
</dbReference>
<dbReference type="Proteomes" id="UP000320176">
    <property type="component" value="Unassembled WGS sequence"/>
</dbReference>
<evidence type="ECO:0000313" key="1">
    <source>
        <dbReference type="EMBL" id="TWU02792.1"/>
    </source>
</evidence>
<name>A0A5C6AUU9_9BACT</name>
<dbReference type="AlphaFoldDB" id="A0A5C6AUU9"/>
<sequence length="60" mass="6556">MQRCNLSAESGPKSKGALAILSSAHLPFDFGTMRKISGGLGDWSPKYFQPFPTLKFHVSN</sequence>
<evidence type="ECO:0000313" key="2">
    <source>
        <dbReference type="Proteomes" id="UP000320176"/>
    </source>
</evidence>
<protein>
    <submittedName>
        <fullName evidence="1">Uncharacterized protein</fullName>
    </submittedName>
</protein>
<reference evidence="1 2" key="1">
    <citation type="submission" date="2019-02" db="EMBL/GenBank/DDBJ databases">
        <title>Deep-cultivation of Planctomycetes and their phenomic and genomic characterization uncovers novel biology.</title>
        <authorList>
            <person name="Wiegand S."/>
            <person name="Jogler M."/>
            <person name="Boedeker C."/>
            <person name="Pinto D."/>
            <person name="Vollmers J."/>
            <person name="Rivas-Marin E."/>
            <person name="Kohn T."/>
            <person name="Peeters S.H."/>
            <person name="Heuer A."/>
            <person name="Rast P."/>
            <person name="Oberbeckmann S."/>
            <person name="Bunk B."/>
            <person name="Jeske O."/>
            <person name="Meyerdierks A."/>
            <person name="Storesund J.E."/>
            <person name="Kallscheuer N."/>
            <person name="Luecker S."/>
            <person name="Lage O.M."/>
            <person name="Pohl T."/>
            <person name="Merkel B.J."/>
            <person name="Hornburger P."/>
            <person name="Mueller R.-W."/>
            <person name="Bruemmer F."/>
            <person name="Labrenz M."/>
            <person name="Spormann A.M."/>
            <person name="Op Den Camp H."/>
            <person name="Overmann J."/>
            <person name="Amann R."/>
            <person name="Jetten M.S.M."/>
            <person name="Mascher T."/>
            <person name="Medema M.H."/>
            <person name="Devos D.P."/>
            <person name="Kaster A.-K."/>
            <person name="Ovreas L."/>
            <person name="Rohde M."/>
            <person name="Galperin M.Y."/>
            <person name="Jogler C."/>
        </authorList>
    </citation>
    <scope>NUCLEOTIDE SEQUENCE [LARGE SCALE GENOMIC DNA]</scope>
    <source>
        <strain evidence="1 2">Pla52n</strain>
    </source>
</reference>
<gene>
    <name evidence="1" type="ORF">Pla52n_38510</name>
</gene>
<proteinExistence type="predicted"/>